<evidence type="ECO:0000313" key="3">
    <source>
        <dbReference type="EnsemblPlants" id="OPUNC09G14020.1"/>
    </source>
</evidence>
<dbReference type="GO" id="GO:0005634">
    <property type="term" value="C:nucleus"/>
    <property type="evidence" value="ECO:0007669"/>
    <property type="project" value="TreeGrafter"/>
</dbReference>
<keyword evidence="2" id="KW-0812">Transmembrane</keyword>
<dbReference type="EnsemblPlants" id="OPUNC09G14020.1">
    <property type="protein sequence ID" value="OPUNC09G14020.1"/>
    <property type="gene ID" value="OPUNC09G14020"/>
</dbReference>
<protein>
    <submittedName>
        <fullName evidence="3">Uncharacterized protein</fullName>
    </submittedName>
</protein>
<feature type="transmembrane region" description="Helical" evidence="2">
    <location>
        <begin position="62"/>
        <end position="90"/>
    </location>
</feature>
<accession>A0A0E0M329</accession>
<dbReference type="HOGENOM" id="CLU_916401_0_0_1"/>
<dbReference type="Gramene" id="OPUNC09G14020.1">
    <property type="protein sequence ID" value="OPUNC09G14020.1"/>
    <property type="gene ID" value="OPUNC09G14020"/>
</dbReference>
<keyword evidence="2" id="KW-0472">Membrane</keyword>
<evidence type="ECO:0000313" key="4">
    <source>
        <dbReference type="Proteomes" id="UP000026962"/>
    </source>
</evidence>
<dbReference type="GO" id="GO:0043565">
    <property type="term" value="F:sequence-specific DNA binding"/>
    <property type="evidence" value="ECO:0007669"/>
    <property type="project" value="TreeGrafter"/>
</dbReference>
<keyword evidence="4" id="KW-1185">Reference proteome</keyword>
<reference evidence="3" key="2">
    <citation type="submission" date="2018-05" db="EMBL/GenBank/DDBJ databases">
        <title>OpunRS2 (Oryza punctata Reference Sequence Version 2).</title>
        <authorList>
            <person name="Zhang J."/>
            <person name="Kudrna D."/>
            <person name="Lee S."/>
            <person name="Talag J."/>
            <person name="Welchert J."/>
            <person name="Wing R.A."/>
        </authorList>
    </citation>
    <scope>NUCLEOTIDE SEQUENCE [LARGE SCALE GENOMIC DNA]</scope>
</reference>
<dbReference type="AlphaFoldDB" id="A0A0E0M329"/>
<feature type="transmembrane region" description="Helical" evidence="2">
    <location>
        <begin position="96"/>
        <end position="118"/>
    </location>
</feature>
<name>A0A0E0M329_ORYPU</name>
<dbReference type="GO" id="GO:0060962">
    <property type="term" value="P:regulation of ribosomal protein gene transcription by RNA polymerase II"/>
    <property type="evidence" value="ECO:0007669"/>
    <property type="project" value="InterPro"/>
</dbReference>
<dbReference type="InterPro" id="IPR045178">
    <property type="entry name" value="Fhl1/FHA1"/>
</dbReference>
<dbReference type="PANTHER" id="PTHR21712:SF29">
    <property type="entry name" value="PRE-RRNA-PROCESSING PROTEIN FHL1"/>
    <property type="match status" value="1"/>
</dbReference>
<keyword evidence="1" id="KW-0539">Nucleus</keyword>
<sequence>MHAYSMILNASGFPFKSLVKMDAQLKVSSTFQVVVLLNWTPKTSFRLDRRNSTFSCQLDLSLAPLLISVALVPLLLFSLLTMAPLLMSIISLQVLLLSLLILAPPLLPLILAPLLNLVKLVTLPPARIQNNAENENIAGVETQEEFMNHNKTPFGELDTCSSHRITIEPTVAVGGQPVNNLAIRPADNNKDNQQEVLIKEEEYVLASIGIVISDLCGLKKMIPIEKLHSELIACYSATWPRRQVQMHLAPEAGSSAAGTECKPWFKLMYLLRKYPERFTVMNSSCDEKGQATSVYVTLNSLWPC</sequence>
<reference evidence="3" key="1">
    <citation type="submission" date="2015-04" db="UniProtKB">
        <authorList>
            <consortium name="EnsemblPlants"/>
        </authorList>
    </citation>
    <scope>IDENTIFICATION</scope>
</reference>
<dbReference type="eggNOG" id="KOG2294">
    <property type="taxonomic scope" value="Eukaryota"/>
</dbReference>
<organism evidence="3">
    <name type="scientific">Oryza punctata</name>
    <name type="common">Red rice</name>
    <dbReference type="NCBI Taxonomy" id="4537"/>
    <lineage>
        <taxon>Eukaryota</taxon>
        <taxon>Viridiplantae</taxon>
        <taxon>Streptophyta</taxon>
        <taxon>Embryophyta</taxon>
        <taxon>Tracheophyta</taxon>
        <taxon>Spermatophyta</taxon>
        <taxon>Magnoliopsida</taxon>
        <taxon>Liliopsida</taxon>
        <taxon>Poales</taxon>
        <taxon>Poaceae</taxon>
        <taxon>BOP clade</taxon>
        <taxon>Oryzoideae</taxon>
        <taxon>Oryzeae</taxon>
        <taxon>Oryzinae</taxon>
        <taxon>Oryza</taxon>
    </lineage>
</organism>
<evidence type="ECO:0000256" key="2">
    <source>
        <dbReference type="SAM" id="Phobius"/>
    </source>
</evidence>
<dbReference type="STRING" id="4537.A0A0E0M329"/>
<dbReference type="PANTHER" id="PTHR21712">
    <property type="entry name" value="PRE-RRNA-PROCESSING PROTEIN FHL1"/>
    <property type="match status" value="1"/>
</dbReference>
<proteinExistence type="predicted"/>
<evidence type="ECO:0000256" key="1">
    <source>
        <dbReference type="ARBA" id="ARBA00023242"/>
    </source>
</evidence>
<keyword evidence="2" id="KW-1133">Transmembrane helix</keyword>
<dbReference type="Proteomes" id="UP000026962">
    <property type="component" value="Chromosome 9"/>
</dbReference>